<keyword evidence="2" id="KW-1185">Reference proteome</keyword>
<sequence length="167" mass="18958">MSIKAAKFICSIFNTFKPGSAVIAGGYVRDLVTGRSPKDIDILVEFGSTADYAEVGILADRLGYTVQDHSFGSSGNYEDDEDSELRRVITLHKPNELTIDILFLNVTCMERIDNFPCNASMFWLDGDDIRKTDQAKEWLATNKLQFYKLATTAYIQRMENYFPECIR</sequence>
<evidence type="ECO:0000313" key="1">
    <source>
        <dbReference type="EMBL" id="AUR95258.1"/>
    </source>
</evidence>
<accession>A0A2I7RNN9</accession>
<dbReference type="Gene3D" id="3.30.460.10">
    <property type="entry name" value="Beta Polymerase, domain 2"/>
    <property type="match status" value="1"/>
</dbReference>
<dbReference type="EMBL" id="MG592574">
    <property type="protein sequence ID" value="AUR95258.1"/>
    <property type="molecule type" value="Genomic_DNA"/>
</dbReference>
<dbReference type="SUPFAM" id="SSF81301">
    <property type="entry name" value="Nucleotidyltransferase"/>
    <property type="match status" value="1"/>
</dbReference>
<gene>
    <name evidence="1" type="ORF">NVP1204O_38</name>
</gene>
<reference evidence="1 2" key="1">
    <citation type="submission" date="2017-11" db="EMBL/GenBank/DDBJ databases">
        <title>A major lineage of nontailed dsDNA viruses as unrecognized killers of marine bacteria.</title>
        <authorList>
            <person name="Kauffman K.M."/>
            <person name="Hussain F.A."/>
            <person name="Yang J."/>
            <person name="Arevalo P."/>
            <person name="Brown J.M."/>
            <person name="Chang W.K."/>
            <person name="VanInsberghe D."/>
            <person name="Elsherbini J."/>
            <person name="Cutler M.B."/>
            <person name="Kelly L."/>
            <person name="Polz M.F."/>
        </authorList>
    </citation>
    <scope>NUCLEOTIDE SEQUENCE [LARGE SCALE GENOMIC DNA]</scope>
</reference>
<name>A0A2I7RNN9_9CAUD</name>
<proteinExistence type="predicted"/>
<dbReference type="InterPro" id="IPR043519">
    <property type="entry name" value="NT_sf"/>
</dbReference>
<protein>
    <recommendedName>
        <fullName evidence="3">Poly A polymerase head domain protein</fullName>
    </recommendedName>
</protein>
<dbReference type="Proteomes" id="UP000269294">
    <property type="component" value="Segment"/>
</dbReference>
<evidence type="ECO:0000313" key="2">
    <source>
        <dbReference type="Proteomes" id="UP000269294"/>
    </source>
</evidence>
<organism evidence="1 2">
    <name type="scientific">Vibrio phage 1.204.O._10N.222.46.F12</name>
    <dbReference type="NCBI Taxonomy" id="1881263"/>
    <lineage>
        <taxon>Viruses</taxon>
        <taxon>Duplodnaviria</taxon>
        <taxon>Heunggongvirae</taxon>
        <taxon>Uroviricota</taxon>
        <taxon>Caudoviricetes</taxon>
        <taxon>Autographivirales</taxon>
        <taxon>Cyclitvirus</taxon>
        <taxon>Cyclitvirus cyclit</taxon>
    </lineage>
</organism>
<evidence type="ECO:0008006" key="3">
    <source>
        <dbReference type="Google" id="ProtNLM"/>
    </source>
</evidence>